<dbReference type="AlphaFoldDB" id="A0A8H6M8Q5"/>
<evidence type="ECO:0000313" key="1">
    <source>
        <dbReference type="EMBL" id="KAF6760023.1"/>
    </source>
</evidence>
<keyword evidence="2" id="KW-1185">Reference proteome</keyword>
<comment type="caution">
    <text evidence="1">The sequence shown here is derived from an EMBL/GenBank/DDBJ whole genome shotgun (WGS) entry which is preliminary data.</text>
</comment>
<protein>
    <submittedName>
        <fullName evidence="1">Uncharacterized protein</fullName>
    </submittedName>
</protein>
<evidence type="ECO:0000313" key="2">
    <source>
        <dbReference type="Proteomes" id="UP000521943"/>
    </source>
</evidence>
<accession>A0A8H6M8Q5</accession>
<proteinExistence type="predicted"/>
<dbReference type="Proteomes" id="UP000521943">
    <property type="component" value="Unassembled WGS sequence"/>
</dbReference>
<reference evidence="1 2" key="1">
    <citation type="submission" date="2020-07" db="EMBL/GenBank/DDBJ databases">
        <title>Comparative genomics of pyrophilous fungi reveals a link between fire events and developmental genes.</title>
        <authorList>
            <consortium name="DOE Joint Genome Institute"/>
            <person name="Steindorff A.S."/>
            <person name="Carver A."/>
            <person name="Calhoun S."/>
            <person name="Stillman K."/>
            <person name="Liu H."/>
            <person name="Lipzen A."/>
            <person name="Pangilinan J."/>
            <person name="Labutti K."/>
            <person name="Bruns T.D."/>
            <person name="Grigoriev I.V."/>
        </authorList>
    </citation>
    <scope>NUCLEOTIDE SEQUENCE [LARGE SCALE GENOMIC DNA]</scope>
    <source>
        <strain evidence="1 2">CBS 144469</strain>
    </source>
</reference>
<dbReference type="EMBL" id="JACGCI010000013">
    <property type="protein sequence ID" value="KAF6760023.1"/>
    <property type="molecule type" value="Genomic_DNA"/>
</dbReference>
<name>A0A8H6M8Q5_9AGAR</name>
<dbReference type="OrthoDB" id="185373at2759"/>
<organism evidence="1 2">
    <name type="scientific">Ephemerocybe angulata</name>
    <dbReference type="NCBI Taxonomy" id="980116"/>
    <lineage>
        <taxon>Eukaryota</taxon>
        <taxon>Fungi</taxon>
        <taxon>Dikarya</taxon>
        <taxon>Basidiomycota</taxon>
        <taxon>Agaricomycotina</taxon>
        <taxon>Agaricomycetes</taxon>
        <taxon>Agaricomycetidae</taxon>
        <taxon>Agaricales</taxon>
        <taxon>Agaricineae</taxon>
        <taxon>Psathyrellaceae</taxon>
        <taxon>Ephemerocybe</taxon>
    </lineage>
</organism>
<gene>
    <name evidence="1" type="ORF">DFP72DRAFT_1063095</name>
</gene>
<sequence length="259" mass="29330">MSLSASSFLRAAARLRRSSSRWPSTYPNLHMGLAASTKRNVYISSDPRYSDIQRITAHDPDNWLYPWAIFDAMMKDGKTSEAFAYIFYSVHHSCLASAHLSKVLQEMRQRKIPLDSNMLGELISRAIYNNNLELSLRYLYLLRSQNHSPIPTDSVQPIITLAARQNHSRLAIDIALWYDSVGEKLPKSVWTLCLASAATTLYTEGILVSWSKIHSFPDTTLTCGLLTVVLQATKRLKLPELSDEVERTLHTQTRETSSI</sequence>